<proteinExistence type="predicted"/>
<dbReference type="AlphaFoldDB" id="A0A495JS33"/>
<feature type="domain" description="Hemerythrin-like" evidence="1">
    <location>
        <begin position="13"/>
        <end position="146"/>
    </location>
</feature>
<dbReference type="GO" id="GO:0005886">
    <property type="term" value="C:plasma membrane"/>
    <property type="evidence" value="ECO:0007669"/>
    <property type="project" value="TreeGrafter"/>
</dbReference>
<dbReference type="InterPro" id="IPR012312">
    <property type="entry name" value="Hemerythrin-like"/>
</dbReference>
<dbReference type="OrthoDB" id="5197650at2"/>
<evidence type="ECO:0000313" key="3">
    <source>
        <dbReference type="Proteomes" id="UP000277671"/>
    </source>
</evidence>
<dbReference type="PANTHER" id="PTHR39966">
    <property type="entry name" value="BLL2471 PROTEIN-RELATED"/>
    <property type="match status" value="1"/>
</dbReference>
<protein>
    <submittedName>
        <fullName evidence="2">Hemerythrin-like domain-containing protein</fullName>
    </submittedName>
</protein>
<gene>
    <name evidence="2" type="ORF">BDK92_6227</name>
</gene>
<dbReference type="PANTHER" id="PTHR39966:SF1">
    <property type="entry name" value="HEMERYTHRIN-LIKE DOMAIN-CONTAINING PROTEIN"/>
    <property type="match status" value="1"/>
</dbReference>
<name>A0A495JS33_9ACTN</name>
<reference evidence="2 3" key="1">
    <citation type="submission" date="2018-10" db="EMBL/GenBank/DDBJ databases">
        <title>Sequencing the genomes of 1000 actinobacteria strains.</title>
        <authorList>
            <person name="Klenk H.-P."/>
        </authorList>
    </citation>
    <scope>NUCLEOTIDE SEQUENCE [LARGE SCALE GENOMIC DNA]</scope>
    <source>
        <strain evidence="2 3">DSM 45175</strain>
    </source>
</reference>
<comment type="caution">
    <text evidence="2">The sequence shown here is derived from an EMBL/GenBank/DDBJ whole genome shotgun (WGS) entry which is preliminary data.</text>
</comment>
<keyword evidence="3" id="KW-1185">Reference proteome</keyword>
<evidence type="ECO:0000313" key="2">
    <source>
        <dbReference type="EMBL" id="RKR91810.1"/>
    </source>
</evidence>
<dbReference type="RefSeq" id="WP_121159907.1">
    <property type="nucleotide sequence ID" value="NZ_RBKT01000001.1"/>
</dbReference>
<dbReference type="CDD" id="cd12108">
    <property type="entry name" value="Hr-like"/>
    <property type="match status" value="1"/>
</dbReference>
<dbReference type="Pfam" id="PF01814">
    <property type="entry name" value="Hemerythrin"/>
    <property type="match status" value="1"/>
</dbReference>
<dbReference type="EMBL" id="RBKT01000001">
    <property type="protein sequence ID" value="RKR91810.1"/>
    <property type="molecule type" value="Genomic_DNA"/>
</dbReference>
<sequence>MTSVDEPLADTRDMLMAHTMFRREFSLLPGLVRGVAAGDKERSQIVAEHIELVDNTLHHHHTSEDKHLWPRLLERGSAEIAPVVHVMEDQHQAIGDIIAEVKATLPTWRDSAAPESAEVLANALDRMVPLLVEHLNLEEERVLPLIEKYITAAEWGGMVNEGADAAPPESLPLMFGLMAYEGDPEVIQEIVSHMPPEVRPVIEELAAQAFASYSERVHGTATPPRVGGRA</sequence>
<organism evidence="2 3">
    <name type="scientific">Micromonospora pisi</name>
    <dbReference type="NCBI Taxonomy" id="589240"/>
    <lineage>
        <taxon>Bacteria</taxon>
        <taxon>Bacillati</taxon>
        <taxon>Actinomycetota</taxon>
        <taxon>Actinomycetes</taxon>
        <taxon>Micromonosporales</taxon>
        <taxon>Micromonosporaceae</taxon>
        <taxon>Micromonospora</taxon>
    </lineage>
</organism>
<evidence type="ECO:0000259" key="1">
    <source>
        <dbReference type="Pfam" id="PF01814"/>
    </source>
</evidence>
<dbReference type="Proteomes" id="UP000277671">
    <property type="component" value="Unassembled WGS sequence"/>
</dbReference>
<dbReference type="Gene3D" id="1.20.120.520">
    <property type="entry name" value="nmb1532 protein domain like"/>
    <property type="match status" value="1"/>
</dbReference>
<accession>A0A495JS33</accession>